<dbReference type="PANTHER" id="PTHR34293">
    <property type="entry name" value="HTH-TYPE TRANSCRIPTIONAL REGULATOR TRMBL2"/>
    <property type="match status" value="1"/>
</dbReference>
<dbReference type="SUPFAM" id="SSF46785">
    <property type="entry name" value="Winged helix' DNA-binding domain"/>
    <property type="match status" value="1"/>
</dbReference>
<proteinExistence type="predicted"/>
<comment type="caution">
    <text evidence="2">The sequence shown here is derived from an EMBL/GenBank/DDBJ whole genome shotgun (WGS) entry which is preliminary data.</text>
</comment>
<evidence type="ECO:0000313" key="3">
    <source>
        <dbReference type="Proteomes" id="UP000034163"/>
    </source>
</evidence>
<dbReference type="InterPro" id="IPR051797">
    <property type="entry name" value="TrmB-like"/>
</dbReference>
<dbReference type="Pfam" id="PF01978">
    <property type="entry name" value="TrmB"/>
    <property type="match status" value="1"/>
</dbReference>
<name>A0A0G0WVC0_UNCKA</name>
<dbReference type="InterPro" id="IPR036388">
    <property type="entry name" value="WH-like_DNA-bd_sf"/>
</dbReference>
<dbReference type="EMBL" id="LCBS01000014">
    <property type="protein sequence ID" value="KKS16704.1"/>
    <property type="molecule type" value="Genomic_DNA"/>
</dbReference>
<gene>
    <name evidence="2" type="ORF">UU72_C0014G0020</name>
</gene>
<evidence type="ECO:0000313" key="2">
    <source>
        <dbReference type="EMBL" id="KKS16704.1"/>
    </source>
</evidence>
<feature type="domain" description="Transcription regulator TrmB N-terminal" evidence="1">
    <location>
        <begin position="6"/>
        <end position="65"/>
    </location>
</feature>
<dbReference type="InterPro" id="IPR002831">
    <property type="entry name" value="Tscrpt_reg_TrmB_N"/>
</dbReference>
<protein>
    <submittedName>
        <fullName evidence="2">Transcriptional regulator, TrmB</fullName>
    </submittedName>
</protein>
<dbReference type="Proteomes" id="UP000034163">
    <property type="component" value="Unassembled WGS sequence"/>
</dbReference>
<organism evidence="2 3">
    <name type="scientific">candidate division WWE3 bacterium GW2011_GWB1_41_6</name>
    <dbReference type="NCBI Taxonomy" id="1619112"/>
    <lineage>
        <taxon>Bacteria</taxon>
        <taxon>Katanobacteria</taxon>
    </lineage>
</organism>
<accession>A0A0G0WVC0</accession>
<dbReference type="Gene3D" id="1.10.10.10">
    <property type="entry name" value="Winged helix-like DNA-binding domain superfamily/Winged helix DNA-binding domain"/>
    <property type="match status" value="1"/>
</dbReference>
<dbReference type="InterPro" id="IPR036390">
    <property type="entry name" value="WH_DNA-bd_sf"/>
</dbReference>
<sequence length="259" mass="29649">MYSKTLKESGLKDKEAIVYDILLEHGTLPVLDIIKKSGLKRGIVYKTLYDLQDKGLASQLTIKKKFHFRAEHPFKLSELVEDQLKEAQNHQLTLQTYLPQLISAFKTTDNKPGVKIYEGINGIKEVYNDTLKEGKEIWAILQTSEVEPKVYDWLSHTYGKKRAEANIWAKVIAAEDSKTKTYASKNEVEKRETKVVPKEKFPIGIEVDIYGSKVAFINFHKDRDLVGIIVQNELIANTMRAMFTLAWEKAGDYTTTIYS</sequence>
<dbReference type="AlphaFoldDB" id="A0A0G0WVC0"/>
<evidence type="ECO:0000259" key="1">
    <source>
        <dbReference type="Pfam" id="PF01978"/>
    </source>
</evidence>
<dbReference type="PANTHER" id="PTHR34293:SF1">
    <property type="entry name" value="HTH-TYPE TRANSCRIPTIONAL REGULATOR TRMBL2"/>
    <property type="match status" value="1"/>
</dbReference>
<reference evidence="2 3" key="1">
    <citation type="journal article" date="2015" name="Nature">
        <title>rRNA introns, odd ribosomes, and small enigmatic genomes across a large radiation of phyla.</title>
        <authorList>
            <person name="Brown C.T."/>
            <person name="Hug L.A."/>
            <person name="Thomas B.C."/>
            <person name="Sharon I."/>
            <person name="Castelle C.J."/>
            <person name="Singh A."/>
            <person name="Wilkins M.J."/>
            <person name="Williams K.H."/>
            <person name="Banfield J.F."/>
        </authorList>
    </citation>
    <scope>NUCLEOTIDE SEQUENCE [LARGE SCALE GENOMIC DNA]</scope>
</reference>